<dbReference type="PANTHER" id="PTHR30461:SF2">
    <property type="entry name" value="SERINE RECOMBINASE PINE-RELATED"/>
    <property type="match status" value="1"/>
</dbReference>
<reference evidence="5 6" key="1">
    <citation type="submission" date="2020-08" db="EMBL/GenBank/DDBJ databases">
        <title>Genomic Encyclopedia of Type Strains, Phase IV (KMG-IV): sequencing the most valuable type-strain genomes for metagenomic binning, comparative biology and taxonomic classification.</title>
        <authorList>
            <person name="Goeker M."/>
        </authorList>
    </citation>
    <scope>NUCLEOTIDE SEQUENCE [LARGE SCALE GENOMIC DNA]</scope>
    <source>
        <strain evidence="5 6">DSM 103336</strain>
    </source>
</reference>
<feature type="compositionally biased region" description="Polar residues" evidence="3">
    <location>
        <begin position="256"/>
        <end position="265"/>
    </location>
</feature>
<keyword evidence="6" id="KW-1185">Reference proteome</keyword>
<keyword evidence="1" id="KW-0238">DNA-binding</keyword>
<organism evidence="5 6">
    <name type="scientific">Sphingomonas prati</name>
    <dbReference type="NCBI Taxonomy" id="1843237"/>
    <lineage>
        <taxon>Bacteria</taxon>
        <taxon>Pseudomonadati</taxon>
        <taxon>Pseudomonadota</taxon>
        <taxon>Alphaproteobacteria</taxon>
        <taxon>Sphingomonadales</taxon>
        <taxon>Sphingomonadaceae</taxon>
        <taxon>Sphingomonas</taxon>
    </lineage>
</organism>
<dbReference type="GO" id="GO:0003677">
    <property type="term" value="F:DNA binding"/>
    <property type="evidence" value="ECO:0007669"/>
    <property type="project" value="UniProtKB-KW"/>
</dbReference>
<dbReference type="GO" id="GO:0000150">
    <property type="term" value="F:DNA strand exchange activity"/>
    <property type="evidence" value="ECO:0007669"/>
    <property type="project" value="TreeGrafter"/>
</dbReference>
<sequence length="265" mass="29429">MAVPDLRIVDEVHWEATADEVERRRRDPSTASPTGRPRQKHLLSGLIKCSCCGSSYVISGKDYYRCIGKKERGTCLNSLSVRKGPFETATLAVLHHGLLTEEHTEIFAAEFAREMARLSATSVDKHRLDLDRLAVVQSEIETLATNMLRAVASPTLLTLLADREAEKTHLERRLSSKQAEVRVQRNTELSHSAVISLFKTKVADLRDALNDDNVPVEAAKTLATLIESVTIDPDAESAASKRRSSRRWPTSSPMRQTKTPSSRTA</sequence>
<dbReference type="RefSeq" id="WP_157177801.1">
    <property type="nucleotide sequence ID" value="NZ_BMJP01000007.1"/>
</dbReference>
<gene>
    <name evidence="5" type="ORF">FHS99_003336</name>
</gene>
<evidence type="ECO:0000256" key="1">
    <source>
        <dbReference type="ARBA" id="ARBA00023125"/>
    </source>
</evidence>
<name>A0A7W9BVD6_9SPHN</name>
<evidence type="ECO:0000259" key="4">
    <source>
        <dbReference type="Pfam" id="PF13408"/>
    </source>
</evidence>
<evidence type="ECO:0000256" key="2">
    <source>
        <dbReference type="ARBA" id="ARBA00023172"/>
    </source>
</evidence>
<proteinExistence type="predicted"/>
<feature type="region of interest" description="Disordered" evidence="3">
    <location>
        <begin position="19"/>
        <end position="39"/>
    </location>
</feature>
<feature type="domain" description="Recombinase zinc beta ribbon" evidence="4">
    <location>
        <begin position="42"/>
        <end position="94"/>
    </location>
</feature>
<dbReference type="OrthoDB" id="7277848at2"/>
<dbReference type="Pfam" id="PF13408">
    <property type="entry name" value="Zn_ribbon_recom"/>
    <property type="match status" value="1"/>
</dbReference>
<dbReference type="PANTHER" id="PTHR30461">
    <property type="entry name" value="DNA-INVERTASE FROM LAMBDOID PROPHAGE"/>
    <property type="match status" value="1"/>
</dbReference>
<keyword evidence="2" id="KW-0233">DNA recombination</keyword>
<dbReference type="Proteomes" id="UP000546701">
    <property type="component" value="Unassembled WGS sequence"/>
</dbReference>
<dbReference type="AlphaFoldDB" id="A0A7W9BVD6"/>
<comment type="caution">
    <text evidence="5">The sequence shown here is derived from an EMBL/GenBank/DDBJ whole genome shotgun (WGS) entry which is preliminary data.</text>
</comment>
<dbReference type="EMBL" id="JACIJR010000009">
    <property type="protein sequence ID" value="MBB5730829.1"/>
    <property type="molecule type" value="Genomic_DNA"/>
</dbReference>
<dbReference type="InterPro" id="IPR025827">
    <property type="entry name" value="Zn_ribbon_recom_dom"/>
</dbReference>
<feature type="region of interest" description="Disordered" evidence="3">
    <location>
        <begin position="233"/>
        <end position="265"/>
    </location>
</feature>
<evidence type="ECO:0000313" key="6">
    <source>
        <dbReference type="Proteomes" id="UP000546701"/>
    </source>
</evidence>
<evidence type="ECO:0000313" key="5">
    <source>
        <dbReference type="EMBL" id="MBB5730829.1"/>
    </source>
</evidence>
<dbReference type="InterPro" id="IPR050639">
    <property type="entry name" value="SSR_resolvase"/>
</dbReference>
<accession>A0A7W9BVD6</accession>
<evidence type="ECO:0000256" key="3">
    <source>
        <dbReference type="SAM" id="MobiDB-lite"/>
    </source>
</evidence>
<protein>
    <recommendedName>
        <fullName evidence="4">Recombinase zinc beta ribbon domain-containing protein</fullName>
    </recommendedName>
</protein>
<feature type="compositionally biased region" description="Basic and acidic residues" evidence="3">
    <location>
        <begin position="19"/>
        <end position="28"/>
    </location>
</feature>